<reference evidence="1 2" key="1">
    <citation type="submission" date="2019-06" db="EMBL/GenBank/DDBJ databases">
        <title>Draft genomes of female and male turbot (Scophthalmus maximus).</title>
        <authorList>
            <person name="Xu H."/>
            <person name="Xu X.-W."/>
            <person name="Shao C."/>
            <person name="Chen S."/>
        </authorList>
    </citation>
    <scope>NUCLEOTIDE SEQUENCE [LARGE SCALE GENOMIC DNA]</scope>
    <source>
        <strain evidence="1">Ysfricsl-2016a</strain>
        <tissue evidence="1">Blood</tissue>
    </source>
</reference>
<protein>
    <submittedName>
        <fullName evidence="1">Uncharacterized protein</fullName>
    </submittedName>
</protein>
<evidence type="ECO:0000313" key="1">
    <source>
        <dbReference type="EMBL" id="KAF0036512.1"/>
    </source>
</evidence>
<dbReference type="EMBL" id="VEVO01000010">
    <property type="protein sequence ID" value="KAF0036512.1"/>
    <property type="molecule type" value="Genomic_DNA"/>
</dbReference>
<gene>
    <name evidence="1" type="ORF">F2P81_011824</name>
</gene>
<dbReference type="Proteomes" id="UP000438429">
    <property type="component" value="Unassembled WGS sequence"/>
</dbReference>
<proteinExistence type="predicted"/>
<organism evidence="1 2">
    <name type="scientific">Scophthalmus maximus</name>
    <name type="common">Turbot</name>
    <name type="synonym">Psetta maxima</name>
    <dbReference type="NCBI Taxonomy" id="52904"/>
    <lineage>
        <taxon>Eukaryota</taxon>
        <taxon>Metazoa</taxon>
        <taxon>Chordata</taxon>
        <taxon>Craniata</taxon>
        <taxon>Vertebrata</taxon>
        <taxon>Euteleostomi</taxon>
        <taxon>Actinopterygii</taxon>
        <taxon>Neopterygii</taxon>
        <taxon>Teleostei</taxon>
        <taxon>Neoteleostei</taxon>
        <taxon>Acanthomorphata</taxon>
        <taxon>Carangaria</taxon>
        <taxon>Pleuronectiformes</taxon>
        <taxon>Pleuronectoidei</taxon>
        <taxon>Scophthalmidae</taxon>
        <taxon>Scophthalmus</taxon>
    </lineage>
</organism>
<sequence>MHSSQLSTQPLHTGSVTSMTNLQITCNSNTNSGPTLQHIDEELFRESLLQRVKREQTAYFIQLDCFKERRRKTVQ</sequence>
<comment type="caution">
    <text evidence="1">The sequence shown here is derived from an EMBL/GenBank/DDBJ whole genome shotgun (WGS) entry which is preliminary data.</text>
</comment>
<dbReference type="AlphaFoldDB" id="A0A6A4T2Q8"/>
<name>A0A6A4T2Q8_SCOMX</name>
<evidence type="ECO:0000313" key="2">
    <source>
        <dbReference type="Proteomes" id="UP000438429"/>
    </source>
</evidence>
<accession>A0A6A4T2Q8</accession>